<feature type="region of interest" description="Disordered" evidence="1">
    <location>
        <begin position="255"/>
        <end position="277"/>
    </location>
</feature>
<accession>A0A813PRF5</accession>
<gene>
    <name evidence="2" type="ORF">OXX778_LOCUS4207</name>
</gene>
<feature type="compositionally biased region" description="Basic and acidic residues" evidence="1">
    <location>
        <begin position="255"/>
        <end position="264"/>
    </location>
</feature>
<evidence type="ECO:0000256" key="1">
    <source>
        <dbReference type="SAM" id="MobiDB-lite"/>
    </source>
</evidence>
<feature type="region of interest" description="Disordered" evidence="1">
    <location>
        <begin position="205"/>
        <end position="242"/>
    </location>
</feature>
<organism evidence="2 3">
    <name type="scientific">Brachionus calyciflorus</name>
    <dbReference type="NCBI Taxonomy" id="104777"/>
    <lineage>
        <taxon>Eukaryota</taxon>
        <taxon>Metazoa</taxon>
        <taxon>Spiralia</taxon>
        <taxon>Gnathifera</taxon>
        <taxon>Rotifera</taxon>
        <taxon>Eurotatoria</taxon>
        <taxon>Monogononta</taxon>
        <taxon>Pseudotrocha</taxon>
        <taxon>Ploima</taxon>
        <taxon>Brachionidae</taxon>
        <taxon>Brachionus</taxon>
    </lineage>
</organism>
<dbReference type="EMBL" id="CAJNOC010000404">
    <property type="protein sequence ID" value="CAF0756666.1"/>
    <property type="molecule type" value="Genomic_DNA"/>
</dbReference>
<protein>
    <submittedName>
        <fullName evidence="2">Uncharacterized protein</fullName>
    </submittedName>
</protein>
<dbReference type="AlphaFoldDB" id="A0A813PRF5"/>
<proteinExistence type="predicted"/>
<keyword evidence="3" id="KW-1185">Reference proteome</keyword>
<reference evidence="2" key="1">
    <citation type="submission" date="2021-02" db="EMBL/GenBank/DDBJ databases">
        <authorList>
            <person name="Nowell W R."/>
        </authorList>
    </citation>
    <scope>NUCLEOTIDE SEQUENCE</scope>
    <source>
        <strain evidence="2">Ploen Becks lab</strain>
    </source>
</reference>
<name>A0A813PRF5_9BILA</name>
<dbReference type="OrthoDB" id="10451506at2759"/>
<evidence type="ECO:0000313" key="3">
    <source>
        <dbReference type="Proteomes" id="UP000663879"/>
    </source>
</evidence>
<sequence>MDEKLRRIMPKNKTGIYASEIRNMLIPNTTETYSMTKISLNNQPVDIGFRKHSAFKINVKPRQALVTVNTKLMEQQRPNTKVSYSHEFIIEDDSDKNSNTHQDDSENYVESSVANKYSFRPSAVLKKNKLYEDRMPLNSSRTSSSKSITLYNRNKNTNVYPDITNSITPILLNRREVKNTKSDSPRSTKNKNVFILNDDRNENSNDIKIKETSEPNLLSPKTRTEISSSNSNTQNIQYQPKTKSDLFKEIYEDLQNKSKNDRSKSNVRNKPYLPDNHEDLNEEKVDLIIKNLNEEEFVNLLKEYRKTRSFNLNTLLNKVEKAQNENLTNSALKSTTKIINLKAEFENSSNLTNFYTHSNTRFPSVSPSRNLNKSEIENKRIPEYFVNYLNNKILLKSSGKNVVGIVRNKNSDTMTSNAQLVKDIDEQTDYESKSYEVNHQLAIQHTTNSIPLEENSENKFQHLKILNIPTTAN</sequence>
<evidence type="ECO:0000313" key="2">
    <source>
        <dbReference type="EMBL" id="CAF0756666.1"/>
    </source>
</evidence>
<feature type="region of interest" description="Disordered" evidence="1">
    <location>
        <begin position="178"/>
        <end position="197"/>
    </location>
</feature>
<dbReference type="Proteomes" id="UP000663879">
    <property type="component" value="Unassembled WGS sequence"/>
</dbReference>
<comment type="caution">
    <text evidence="2">The sequence shown here is derived from an EMBL/GenBank/DDBJ whole genome shotgun (WGS) entry which is preliminary data.</text>
</comment>